<name>A0ACB8Q7W4_9AGAM</name>
<accession>A0ACB8Q7W4</accession>
<reference evidence="1" key="2">
    <citation type="journal article" date="2022" name="New Phytol.">
        <title>Evolutionary transition to the ectomycorrhizal habit in the genomes of a hyperdiverse lineage of mushroom-forming fungi.</title>
        <authorList>
            <person name="Looney B."/>
            <person name="Miyauchi S."/>
            <person name="Morin E."/>
            <person name="Drula E."/>
            <person name="Courty P.E."/>
            <person name="Kohler A."/>
            <person name="Kuo A."/>
            <person name="LaButti K."/>
            <person name="Pangilinan J."/>
            <person name="Lipzen A."/>
            <person name="Riley R."/>
            <person name="Andreopoulos W."/>
            <person name="He G."/>
            <person name="Johnson J."/>
            <person name="Nolan M."/>
            <person name="Tritt A."/>
            <person name="Barry K.W."/>
            <person name="Grigoriev I.V."/>
            <person name="Nagy L.G."/>
            <person name="Hibbett D."/>
            <person name="Henrissat B."/>
            <person name="Matheny P.B."/>
            <person name="Labbe J."/>
            <person name="Martin F.M."/>
        </authorList>
    </citation>
    <scope>NUCLEOTIDE SEQUENCE</scope>
    <source>
        <strain evidence="1">EC-137</strain>
    </source>
</reference>
<evidence type="ECO:0000313" key="1">
    <source>
        <dbReference type="EMBL" id="KAI0027595.1"/>
    </source>
</evidence>
<sequence>MALVIYEHFLQFSNEVEYFWKKRWSFGKALFLWCRYYNLGFISGNAFVFLQPHPSFECVFFVLSLRLYAMYRSNRAAIALLGFVLLAEVVVMGVIFGIPKGFGGNSPAPGVFICADYDDPHMPFSVFYYTAILCTETTLFALSLSKAWSRRKTAAKGGVLKVLTKDSVYYFGFLFWVYLGNQIIWAYNIPALNELGTGFAFSLSTIFANRLMISLRAAYYSQLDLDVFSGVSSVGSVHFCSAADEASRTDASNTQLIVTVPWGVVDEEAIELRTFNERCGF</sequence>
<gene>
    <name evidence="1" type="ORF">K488DRAFT_90674</name>
</gene>
<keyword evidence="2" id="KW-1185">Reference proteome</keyword>
<evidence type="ECO:0000313" key="2">
    <source>
        <dbReference type="Proteomes" id="UP000814128"/>
    </source>
</evidence>
<dbReference type="Proteomes" id="UP000814128">
    <property type="component" value="Unassembled WGS sequence"/>
</dbReference>
<dbReference type="EMBL" id="MU273873">
    <property type="protein sequence ID" value="KAI0027595.1"/>
    <property type="molecule type" value="Genomic_DNA"/>
</dbReference>
<protein>
    <submittedName>
        <fullName evidence="1">Uncharacterized protein</fullName>
    </submittedName>
</protein>
<proteinExistence type="predicted"/>
<organism evidence="1 2">
    <name type="scientific">Vararia minispora EC-137</name>
    <dbReference type="NCBI Taxonomy" id="1314806"/>
    <lineage>
        <taxon>Eukaryota</taxon>
        <taxon>Fungi</taxon>
        <taxon>Dikarya</taxon>
        <taxon>Basidiomycota</taxon>
        <taxon>Agaricomycotina</taxon>
        <taxon>Agaricomycetes</taxon>
        <taxon>Russulales</taxon>
        <taxon>Lachnocladiaceae</taxon>
        <taxon>Vararia</taxon>
    </lineage>
</organism>
<comment type="caution">
    <text evidence="1">The sequence shown here is derived from an EMBL/GenBank/DDBJ whole genome shotgun (WGS) entry which is preliminary data.</text>
</comment>
<reference evidence="1" key="1">
    <citation type="submission" date="2021-02" db="EMBL/GenBank/DDBJ databases">
        <authorList>
            <consortium name="DOE Joint Genome Institute"/>
            <person name="Ahrendt S."/>
            <person name="Looney B.P."/>
            <person name="Miyauchi S."/>
            <person name="Morin E."/>
            <person name="Drula E."/>
            <person name="Courty P.E."/>
            <person name="Chicoki N."/>
            <person name="Fauchery L."/>
            <person name="Kohler A."/>
            <person name="Kuo A."/>
            <person name="Labutti K."/>
            <person name="Pangilinan J."/>
            <person name="Lipzen A."/>
            <person name="Riley R."/>
            <person name="Andreopoulos W."/>
            <person name="He G."/>
            <person name="Johnson J."/>
            <person name="Barry K.W."/>
            <person name="Grigoriev I.V."/>
            <person name="Nagy L."/>
            <person name="Hibbett D."/>
            <person name="Henrissat B."/>
            <person name="Matheny P.B."/>
            <person name="Labbe J."/>
            <person name="Martin F."/>
        </authorList>
    </citation>
    <scope>NUCLEOTIDE SEQUENCE</scope>
    <source>
        <strain evidence="1">EC-137</strain>
    </source>
</reference>